<evidence type="ECO:0000313" key="2">
    <source>
        <dbReference type="EMBL" id="PWA59239.1"/>
    </source>
</evidence>
<gene>
    <name evidence="2" type="ORF">CTI12_AA394980</name>
</gene>
<proteinExistence type="predicted"/>
<name>A0A2U1MD94_ARTAN</name>
<protein>
    <submittedName>
        <fullName evidence="2">Pre-mRNA-processing-splicing factor 8A</fullName>
    </submittedName>
</protein>
<dbReference type="STRING" id="35608.A0A2U1MD94"/>
<evidence type="ECO:0000313" key="3">
    <source>
        <dbReference type="Proteomes" id="UP000245207"/>
    </source>
</evidence>
<dbReference type="Proteomes" id="UP000245207">
    <property type="component" value="Unassembled WGS sequence"/>
</dbReference>
<reference evidence="2 3" key="1">
    <citation type="journal article" date="2018" name="Mol. Plant">
        <title>The genome of Artemisia annua provides insight into the evolution of Asteraceae family and artemisinin biosynthesis.</title>
        <authorList>
            <person name="Shen Q."/>
            <person name="Zhang L."/>
            <person name="Liao Z."/>
            <person name="Wang S."/>
            <person name="Yan T."/>
            <person name="Shi P."/>
            <person name="Liu M."/>
            <person name="Fu X."/>
            <person name="Pan Q."/>
            <person name="Wang Y."/>
            <person name="Lv Z."/>
            <person name="Lu X."/>
            <person name="Zhang F."/>
            <person name="Jiang W."/>
            <person name="Ma Y."/>
            <person name="Chen M."/>
            <person name="Hao X."/>
            <person name="Li L."/>
            <person name="Tang Y."/>
            <person name="Lv G."/>
            <person name="Zhou Y."/>
            <person name="Sun X."/>
            <person name="Brodelius P.E."/>
            <person name="Rose J.K.C."/>
            <person name="Tang K."/>
        </authorList>
    </citation>
    <scope>NUCLEOTIDE SEQUENCE [LARGE SCALE GENOMIC DNA]</scope>
    <source>
        <strain evidence="3">cv. Huhao1</strain>
        <tissue evidence="2">Leaf</tissue>
    </source>
</reference>
<dbReference type="AlphaFoldDB" id="A0A2U1MD94"/>
<evidence type="ECO:0000256" key="1">
    <source>
        <dbReference type="SAM" id="MobiDB-lite"/>
    </source>
</evidence>
<feature type="region of interest" description="Disordered" evidence="1">
    <location>
        <begin position="1"/>
        <end position="23"/>
    </location>
</feature>
<dbReference type="EMBL" id="PKPP01005677">
    <property type="protein sequence ID" value="PWA59239.1"/>
    <property type="molecule type" value="Genomic_DNA"/>
</dbReference>
<organism evidence="2 3">
    <name type="scientific">Artemisia annua</name>
    <name type="common">Sweet wormwood</name>
    <dbReference type="NCBI Taxonomy" id="35608"/>
    <lineage>
        <taxon>Eukaryota</taxon>
        <taxon>Viridiplantae</taxon>
        <taxon>Streptophyta</taxon>
        <taxon>Embryophyta</taxon>
        <taxon>Tracheophyta</taxon>
        <taxon>Spermatophyta</taxon>
        <taxon>Magnoliopsida</taxon>
        <taxon>eudicotyledons</taxon>
        <taxon>Gunneridae</taxon>
        <taxon>Pentapetalae</taxon>
        <taxon>asterids</taxon>
        <taxon>campanulids</taxon>
        <taxon>Asterales</taxon>
        <taxon>Asteraceae</taxon>
        <taxon>Asteroideae</taxon>
        <taxon>Anthemideae</taxon>
        <taxon>Artemisiinae</taxon>
        <taxon>Artemisia</taxon>
    </lineage>
</organism>
<comment type="caution">
    <text evidence="2">The sequence shown here is derived from an EMBL/GenBank/DDBJ whole genome shotgun (WGS) entry which is preliminary data.</text>
</comment>
<accession>A0A2U1MD94</accession>
<sequence length="178" mass="19993">MMRLTIGGRSEDGGEGSPENPIDQKVSIFDNMNDSALLAFQSHLTFTINTFHPFRRAKWGLTEISVFHFFTLDHFSIIGFQNSHECMVPDNEALYDVNTSALTQSEILIIILGSEITPPSQQRQQIAEIEKQIPSTLKVLSIHGKLLVVAAFLVVYNYHTCFLSRSSTLGVKMNTFIK</sequence>
<keyword evidence="3" id="KW-1185">Reference proteome</keyword>